<accession>A0A917KKM9</accession>
<protein>
    <submittedName>
        <fullName evidence="2">Uncharacterized protein</fullName>
    </submittedName>
</protein>
<dbReference type="AlphaFoldDB" id="A0A917KKM9"/>
<reference evidence="2" key="1">
    <citation type="journal article" date="2014" name="Int. J. Syst. Evol. Microbiol.">
        <title>Complete genome sequence of Corynebacterium casei LMG S-19264T (=DSM 44701T), isolated from a smear-ripened cheese.</title>
        <authorList>
            <consortium name="US DOE Joint Genome Institute (JGI-PGF)"/>
            <person name="Walter F."/>
            <person name="Albersmeier A."/>
            <person name="Kalinowski J."/>
            <person name="Ruckert C."/>
        </authorList>
    </citation>
    <scope>NUCLEOTIDE SEQUENCE</scope>
    <source>
        <strain evidence="2">CGMCC 1.3617</strain>
    </source>
</reference>
<proteinExistence type="predicted"/>
<gene>
    <name evidence="2" type="ORF">GCM10011320_26890</name>
</gene>
<evidence type="ECO:0000256" key="1">
    <source>
        <dbReference type="SAM" id="MobiDB-lite"/>
    </source>
</evidence>
<comment type="caution">
    <text evidence="2">The sequence shown here is derived from an EMBL/GenBank/DDBJ whole genome shotgun (WGS) entry which is preliminary data.</text>
</comment>
<dbReference type="EMBL" id="BMKW01000006">
    <property type="protein sequence ID" value="GGJ18167.1"/>
    <property type="molecule type" value="Genomic_DNA"/>
</dbReference>
<keyword evidence="3" id="KW-1185">Reference proteome</keyword>
<evidence type="ECO:0000313" key="2">
    <source>
        <dbReference type="EMBL" id="GGJ18167.1"/>
    </source>
</evidence>
<organism evidence="2 3">
    <name type="scientific">Neoroseomonas lacus</name>
    <dbReference type="NCBI Taxonomy" id="287609"/>
    <lineage>
        <taxon>Bacteria</taxon>
        <taxon>Pseudomonadati</taxon>
        <taxon>Pseudomonadota</taxon>
        <taxon>Alphaproteobacteria</taxon>
        <taxon>Acetobacterales</taxon>
        <taxon>Acetobacteraceae</taxon>
        <taxon>Neoroseomonas</taxon>
    </lineage>
</organism>
<feature type="region of interest" description="Disordered" evidence="1">
    <location>
        <begin position="1"/>
        <end position="30"/>
    </location>
</feature>
<evidence type="ECO:0000313" key="3">
    <source>
        <dbReference type="Proteomes" id="UP000661507"/>
    </source>
</evidence>
<name>A0A917KKM9_9PROT</name>
<reference evidence="2" key="2">
    <citation type="submission" date="2020-09" db="EMBL/GenBank/DDBJ databases">
        <authorList>
            <person name="Sun Q."/>
            <person name="Zhou Y."/>
        </authorList>
    </citation>
    <scope>NUCLEOTIDE SEQUENCE</scope>
    <source>
        <strain evidence="2">CGMCC 1.3617</strain>
    </source>
</reference>
<sequence length="78" mass="8040">MHRYAWRPSAGTRGRASTGPRLQNDPSPGGCVAAGANIELMTLAGRPGMSLPAPPLGPALWIADVAHCRPATALPRTA</sequence>
<dbReference type="Proteomes" id="UP000661507">
    <property type="component" value="Unassembled WGS sequence"/>
</dbReference>